<feature type="compositionally biased region" description="Low complexity" evidence="1">
    <location>
        <begin position="49"/>
        <end position="59"/>
    </location>
</feature>
<accession>A0A1G9WED4</accession>
<feature type="region of interest" description="Disordered" evidence="1">
    <location>
        <begin position="1"/>
        <end position="85"/>
    </location>
</feature>
<sequence length="85" mass="8873">MSRSGEDAQPDGRPDDTDLPGHDDPEERAVSDGEFAVLAEPEGALADSAPAGPVRVRPAPTEPTRVEPLTAEEADDGPLPGYEPL</sequence>
<organism evidence="2 3">
    <name type="scientific">Actinacidiphila guanduensis</name>
    <dbReference type="NCBI Taxonomy" id="310781"/>
    <lineage>
        <taxon>Bacteria</taxon>
        <taxon>Bacillati</taxon>
        <taxon>Actinomycetota</taxon>
        <taxon>Actinomycetes</taxon>
        <taxon>Kitasatosporales</taxon>
        <taxon>Streptomycetaceae</taxon>
        <taxon>Actinacidiphila</taxon>
    </lineage>
</organism>
<gene>
    <name evidence="2" type="ORF">SAMN05216259_101620</name>
</gene>
<name>A0A1G9WED4_9ACTN</name>
<evidence type="ECO:0000313" key="2">
    <source>
        <dbReference type="EMBL" id="SDM82858.1"/>
    </source>
</evidence>
<evidence type="ECO:0000256" key="1">
    <source>
        <dbReference type="SAM" id="MobiDB-lite"/>
    </source>
</evidence>
<keyword evidence="3" id="KW-1185">Reference proteome</keyword>
<dbReference type="EMBL" id="FNIE01000001">
    <property type="protein sequence ID" value="SDM82858.1"/>
    <property type="molecule type" value="Genomic_DNA"/>
</dbReference>
<feature type="compositionally biased region" description="Basic and acidic residues" evidence="1">
    <location>
        <begin position="1"/>
        <end position="31"/>
    </location>
</feature>
<proteinExistence type="predicted"/>
<protein>
    <submittedName>
        <fullName evidence="2">Uncharacterized protein</fullName>
    </submittedName>
</protein>
<dbReference type="Proteomes" id="UP000199341">
    <property type="component" value="Unassembled WGS sequence"/>
</dbReference>
<dbReference type="AlphaFoldDB" id="A0A1G9WED4"/>
<dbReference type="STRING" id="310781.SAMN05216259_101620"/>
<evidence type="ECO:0000313" key="3">
    <source>
        <dbReference type="Proteomes" id="UP000199341"/>
    </source>
</evidence>
<reference evidence="2 3" key="1">
    <citation type="submission" date="2016-10" db="EMBL/GenBank/DDBJ databases">
        <authorList>
            <person name="de Groot N.N."/>
        </authorList>
    </citation>
    <scope>NUCLEOTIDE SEQUENCE [LARGE SCALE GENOMIC DNA]</scope>
    <source>
        <strain evidence="2 3">CGMCC 4.2022</strain>
    </source>
</reference>